<protein>
    <submittedName>
        <fullName evidence="1">Uncharacterized protein</fullName>
    </submittedName>
</protein>
<keyword evidence="2" id="KW-1185">Reference proteome</keyword>
<sequence>MQYQSDVTRKNKMFVKTTSRSLLKKYIVSGEDIRVTYLIPLDSADVTLYIDDDHNFCP</sequence>
<dbReference type="Proteomes" id="UP000054928">
    <property type="component" value="Unassembled WGS sequence"/>
</dbReference>
<dbReference type="RefSeq" id="XP_024576725.1">
    <property type="nucleotide sequence ID" value="XM_024726005.1"/>
</dbReference>
<evidence type="ECO:0000313" key="2">
    <source>
        <dbReference type="Proteomes" id="UP000054928"/>
    </source>
</evidence>
<dbReference type="EMBL" id="CCYD01000482">
    <property type="protein sequence ID" value="CEG40356.1"/>
    <property type="molecule type" value="Genomic_DNA"/>
</dbReference>
<accession>A0A0P1AGR5</accession>
<dbReference type="AlphaFoldDB" id="A0A0P1AGR5"/>
<organism evidence="1 2">
    <name type="scientific">Plasmopara halstedii</name>
    <name type="common">Downy mildew of sunflower</name>
    <dbReference type="NCBI Taxonomy" id="4781"/>
    <lineage>
        <taxon>Eukaryota</taxon>
        <taxon>Sar</taxon>
        <taxon>Stramenopiles</taxon>
        <taxon>Oomycota</taxon>
        <taxon>Peronosporomycetes</taxon>
        <taxon>Peronosporales</taxon>
        <taxon>Peronosporaceae</taxon>
        <taxon>Plasmopara</taxon>
    </lineage>
</organism>
<evidence type="ECO:0000313" key="1">
    <source>
        <dbReference type="EMBL" id="CEG40356.1"/>
    </source>
</evidence>
<reference evidence="2" key="1">
    <citation type="submission" date="2014-09" db="EMBL/GenBank/DDBJ databases">
        <authorList>
            <person name="Sharma Rahul"/>
            <person name="Thines Marco"/>
        </authorList>
    </citation>
    <scope>NUCLEOTIDE SEQUENCE [LARGE SCALE GENOMIC DNA]</scope>
</reference>
<name>A0A0P1AGR5_PLAHL</name>
<dbReference type="GeneID" id="36405615"/>
<proteinExistence type="predicted"/>